<name>A0A832XIQ5_9ARCH</name>
<sequence>MAEDIQEISVVPKGESLGSEDVKKELEAMEEILGKIVHPIAVRHRDIASNMKDAIHSLKKELKHPEMSSAEAHEGEDENLFIVSLSLVSIVRSLITYYTERKKGASEDEKAHIGKILSSLNFATSIKRGVTTWTGEGPLMSAARNIRQLAEIESKKTGKKTWRLRGHEVRIAGKEAHETGQELAKA</sequence>
<comment type="caution">
    <text evidence="1">The sequence shown here is derived from an EMBL/GenBank/DDBJ whole genome shotgun (WGS) entry which is preliminary data.</text>
</comment>
<gene>
    <name evidence="1" type="ORF">H1011_02065</name>
</gene>
<keyword evidence="2" id="KW-1185">Reference proteome</keyword>
<evidence type="ECO:0000313" key="1">
    <source>
        <dbReference type="EMBL" id="HIJ99586.1"/>
    </source>
</evidence>
<protein>
    <submittedName>
        <fullName evidence="1">Uncharacterized protein</fullName>
    </submittedName>
</protein>
<accession>A0A832XIQ5</accession>
<organism evidence="1 2">
    <name type="scientific">Candidatus Undinarchaeum marinum</name>
    <dbReference type="NCBI Taxonomy" id="2756141"/>
    <lineage>
        <taxon>Archaea</taxon>
        <taxon>Candidatus Undinarchaeota</taxon>
        <taxon>Candidatus Undinarchaeia</taxon>
        <taxon>Candidatus Undinarchaeales</taxon>
        <taxon>Candidatus Undinarchaeaceae</taxon>
        <taxon>Candidatus Undinarchaeum</taxon>
    </lineage>
</organism>
<dbReference type="AlphaFoldDB" id="A0A832XIQ5"/>
<dbReference type="Proteomes" id="UP000604391">
    <property type="component" value="Unassembled WGS sequence"/>
</dbReference>
<reference evidence="1 2" key="1">
    <citation type="journal article" name="Nat. Commun.">
        <title>Undinarchaeota illuminate DPANN phylogeny and the impact of gene transfer on archaeal evolution.</title>
        <authorList>
            <person name="Dombrowski N."/>
            <person name="Williams T.A."/>
            <person name="Sun J."/>
            <person name="Woodcroft B.J."/>
            <person name="Lee J.H."/>
            <person name="Minh B.Q."/>
            <person name="Rinke C."/>
            <person name="Spang A."/>
        </authorList>
    </citation>
    <scope>NUCLEOTIDE SEQUENCE [LARGE SCALE GENOMIC DNA]</scope>
    <source>
        <strain evidence="1">MAG_bin17</strain>
    </source>
</reference>
<dbReference type="EMBL" id="DVAD01000012">
    <property type="protein sequence ID" value="HIJ99586.1"/>
    <property type="molecule type" value="Genomic_DNA"/>
</dbReference>
<proteinExistence type="predicted"/>
<evidence type="ECO:0000313" key="2">
    <source>
        <dbReference type="Proteomes" id="UP000604391"/>
    </source>
</evidence>